<feature type="compositionally biased region" description="Basic and acidic residues" evidence="1">
    <location>
        <begin position="1"/>
        <end position="20"/>
    </location>
</feature>
<feature type="region of interest" description="Disordered" evidence="1">
    <location>
        <begin position="1"/>
        <end position="31"/>
    </location>
</feature>
<evidence type="ECO:0000256" key="1">
    <source>
        <dbReference type="SAM" id="MobiDB-lite"/>
    </source>
</evidence>
<name>A0A7R8XAM6_9CRUS</name>
<organism evidence="2">
    <name type="scientific">Darwinula stevensoni</name>
    <dbReference type="NCBI Taxonomy" id="69355"/>
    <lineage>
        <taxon>Eukaryota</taxon>
        <taxon>Metazoa</taxon>
        <taxon>Ecdysozoa</taxon>
        <taxon>Arthropoda</taxon>
        <taxon>Crustacea</taxon>
        <taxon>Oligostraca</taxon>
        <taxon>Ostracoda</taxon>
        <taxon>Podocopa</taxon>
        <taxon>Podocopida</taxon>
        <taxon>Darwinulocopina</taxon>
        <taxon>Darwinuloidea</taxon>
        <taxon>Darwinulidae</taxon>
        <taxon>Darwinula</taxon>
    </lineage>
</organism>
<dbReference type="OrthoDB" id="549017at2759"/>
<keyword evidence="3" id="KW-1185">Reference proteome</keyword>
<accession>A0A7R8XAM6</accession>
<reference evidence="2" key="1">
    <citation type="submission" date="2020-11" db="EMBL/GenBank/DDBJ databases">
        <authorList>
            <person name="Tran Van P."/>
        </authorList>
    </citation>
    <scope>NUCLEOTIDE SEQUENCE</scope>
</reference>
<gene>
    <name evidence="2" type="ORF">DSTB1V02_LOCUS5889</name>
</gene>
<protein>
    <submittedName>
        <fullName evidence="2">Uncharacterized protein</fullName>
    </submittedName>
</protein>
<dbReference type="EMBL" id="LR900535">
    <property type="protein sequence ID" value="CAD7246025.1"/>
    <property type="molecule type" value="Genomic_DNA"/>
</dbReference>
<dbReference type="EMBL" id="CAJPEV010001018">
    <property type="protein sequence ID" value="CAG0890181.1"/>
    <property type="molecule type" value="Genomic_DNA"/>
</dbReference>
<dbReference type="AlphaFoldDB" id="A0A7R8XAM6"/>
<dbReference type="Proteomes" id="UP000677054">
    <property type="component" value="Unassembled WGS sequence"/>
</dbReference>
<evidence type="ECO:0000313" key="3">
    <source>
        <dbReference type="Proteomes" id="UP000677054"/>
    </source>
</evidence>
<sequence>MRTQKKRQEDELHRQQNRSERKTRHGIPDYETSLHPPECGVVYTEYGAVAAGEVLMGLAFGSAPAHAKLADLFHDEPRIFDFIARDPELKGAVIFNYYAATVAGNLAQSAVYDATPTVPDSQNPIGPSGTWSSFTQRGGSQQMTGTISSKIHPTEYALANDMERVSHATNAELYGGIDGLLLARKFPETESSFTDLSRILEAYYSDRGLGPAGDASRVFGACNRFGLVGDESLVPSTEMDLQIRAMAYALYLKTHGPYPLPPAQTVRASIDERVQSVLRLYRDFVASGVNVWKRTDNLSPASNVDIFVNLDLEGKESQEAQSGKNR</sequence>
<evidence type="ECO:0000313" key="2">
    <source>
        <dbReference type="EMBL" id="CAD7246025.1"/>
    </source>
</evidence>
<proteinExistence type="predicted"/>